<dbReference type="InterPro" id="IPR010770">
    <property type="entry name" value="Ecd"/>
</dbReference>
<keyword evidence="2" id="KW-1185">Reference proteome</keyword>
<dbReference type="Pfam" id="PF07093">
    <property type="entry name" value="SGT1"/>
    <property type="match status" value="1"/>
</dbReference>
<name>A0A8S1J502_9CHLO</name>
<dbReference type="PANTHER" id="PTHR13060:SF0">
    <property type="entry name" value="PROTEIN ECDYSONELESS HOMOLOG"/>
    <property type="match status" value="1"/>
</dbReference>
<organism evidence="1 2">
    <name type="scientific">Ostreobium quekettii</name>
    <dbReference type="NCBI Taxonomy" id="121088"/>
    <lineage>
        <taxon>Eukaryota</taxon>
        <taxon>Viridiplantae</taxon>
        <taxon>Chlorophyta</taxon>
        <taxon>core chlorophytes</taxon>
        <taxon>Ulvophyceae</taxon>
        <taxon>TCBD clade</taxon>
        <taxon>Bryopsidales</taxon>
        <taxon>Ostreobineae</taxon>
        <taxon>Ostreobiaceae</taxon>
        <taxon>Ostreobium</taxon>
    </lineage>
</organism>
<comment type="caution">
    <text evidence="1">The sequence shown here is derived from an EMBL/GenBank/DDBJ whole genome shotgun (WGS) entry which is preliminary data.</text>
</comment>
<protein>
    <submittedName>
        <fullName evidence="1">Uncharacterized protein</fullName>
    </submittedName>
</protein>
<evidence type="ECO:0000313" key="2">
    <source>
        <dbReference type="Proteomes" id="UP000708148"/>
    </source>
</evidence>
<dbReference type="OrthoDB" id="27237at2759"/>
<dbReference type="Proteomes" id="UP000708148">
    <property type="component" value="Unassembled WGS sequence"/>
</dbReference>
<evidence type="ECO:0000313" key="1">
    <source>
        <dbReference type="EMBL" id="CAD7702554.1"/>
    </source>
</evidence>
<dbReference type="PANTHER" id="PTHR13060">
    <property type="entry name" value="SGT1 PROTEIN HSGT1 SUPPRESSOR OF GCR2"/>
    <property type="match status" value="1"/>
</dbReference>
<proteinExistence type="predicted"/>
<sequence length="214" mass="23640">MDWRAALGVPQTVEENVVYYAVYPTSEGTDLEGLRRACTEHALSCTCDYVWQRDGFELQCSNSTEPPWVRAGKREGSALSTPPCLWGATRFGDSVEDEWLIVFLLKLISARIPDIAIQTWDDDGQFLLIEAAFAIPRWLKPDNSGNRVWLRGGRLHIVRSPGGTGARSRPLALQEALVAMSSGQGTEARAGVQAALEARLEGYPARAQQNLHWA</sequence>
<feature type="non-terminal residue" evidence="1">
    <location>
        <position position="214"/>
    </location>
</feature>
<accession>A0A8S1J502</accession>
<reference evidence="1" key="1">
    <citation type="submission" date="2020-12" db="EMBL/GenBank/DDBJ databases">
        <authorList>
            <person name="Iha C."/>
        </authorList>
    </citation>
    <scope>NUCLEOTIDE SEQUENCE</scope>
</reference>
<dbReference type="EMBL" id="CAJHUC010001866">
    <property type="protein sequence ID" value="CAD7702554.1"/>
    <property type="molecule type" value="Genomic_DNA"/>
</dbReference>
<dbReference type="GO" id="GO:0005634">
    <property type="term" value="C:nucleus"/>
    <property type="evidence" value="ECO:0007669"/>
    <property type="project" value="TreeGrafter"/>
</dbReference>
<dbReference type="AlphaFoldDB" id="A0A8S1J502"/>
<gene>
    <name evidence="1" type="ORF">OSTQU699_LOCUS7911</name>
</gene>